<dbReference type="GO" id="GO:0006298">
    <property type="term" value="P:mismatch repair"/>
    <property type="evidence" value="ECO:0007669"/>
    <property type="project" value="TreeGrafter"/>
</dbReference>
<dbReference type="PIRSF" id="PIRSF000398">
    <property type="entry name" value="M_m6A_EcoRV"/>
    <property type="match status" value="1"/>
</dbReference>
<dbReference type="InterPro" id="IPR023095">
    <property type="entry name" value="Ade_MeTrfase_dom_2"/>
</dbReference>
<evidence type="ECO:0000313" key="10">
    <source>
        <dbReference type="EMBL" id="MLU99916.1"/>
    </source>
</evidence>
<feature type="binding site" evidence="7">
    <location>
        <position position="190"/>
    </location>
    <ligand>
        <name>S-adenosyl-L-methionine</name>
        <dbReference type="ChEBI" id="CHEBI:59789"/>
    </ligand>
</feature>
<evidence type="ECO:0000256" key="7">
    <source>
        <dbReference type="PIRSR" id="PIRSR000398-1"/>
    </source>
</evidence>
<evidence type="ECO:0000256" key="6">
    <source>
        <dbReference type="ARBA" id="ARBA00047942"/>
    </source>
</evidence>
<sequence length="287" mass="32137">MPSQPFLKWAGGKRRSLDRLQRWLPSPEAVECLVEPFVGGASVFLGTDYRQYLLADINADLIDVYIHIRDNPSAMVQRLKKLFLQGNNEAAYRENRDAFNRIPPGPEKSALFIYLNQHCFNGICRYNKQGKFNVPFGRHKAAYLPEPEILAFARKTERCHVSFHHQGFEDTLKMMTAGMFTGLSCAVYCDPPYLPVSQTAGFTEYSGEVFTVRAHELLAEQLAAIHVRTGTPVVISASDTLLSHRIYGQAGFRLYGYDVVRSVSANATSRKPAGELTGILGPDRDNC</sequence>
<organism evidence="10">
    <name type="scientific">Salmonella enterica I</name>
    <dbReference type="NCBI Taxonomy" id="59201"/>
    <lineage>
        <taxon>Bacteria</taxon>
        <taxon>Pseudomonadati</taxon>
        <taxon>Pseudomonadota</taxon>
        <taxon>Gammaproteobacteria</taxon>
        <taxon>Enterobacterales</taxon>
        <taxon>Enterobacteriaceae</taxon>
        <taxon>Salmonella</taxon>
    </lineage>
</organism>
<protein>
    <recommendedName>
        <fullName evidence="2 8">Site-specific DNA-methyltransferase (adenine-specific)</fullName>
        <ecNumber evidence="2 8">2.1.1.72</ecNumber>
    </recommendedName>
</protein>
<keyword evidence="3 8" id="KW-0489">Methyltransferase</keyword>
<keyword evidence="5 8" id="KW-0949">S-adenosyl-L-methionine</keyword>
<dbReference type="GO" id="GO:0009007">
    <property type="term" value="F:site-specific DNA-methyltransferase (adenine-specific) activity"/>
    <property type="evidence" value="ECO:0007669"/>
    <property type="project" value="UniProtKB-UniRule"/>
</dbReference>
<dbReference type="Proteomes" id="UP000885374">
    <property type="component" value="Unassembled WGS sequence"/>
</dbReference>
<evidence type="ECO:0000256" key="5">
    <source>
        <dbReference type="ARBA" id="ARBA00022691"/>
    </source>
</evidence>
<keyword evidence="4 8" id="KW-0808">Transferase</keyword>
<dbReference type="GO" id="GO:0009307">
    <property type="term" value="P:DNA restriction-modification system"/>
    <property type="evidence" value="ECO:0007669"/>
    <property type="project" value="InterPro"/>
</dbReference>
<dbReference type="PRINTS" id="PR00505">
    <property type="entry name" value="D12N6MTFRASE"/>
</dbReference>
<evidence type="ECO:0000256" key="2">
    <source>
        <dbReference type="ARBA" id="ARBA00011900"/>
    </source>
</evidence>
<accession>A0A3R0Y0S4</accession>
<evidence type="ECO:0000256" key="3">
    <source>
        <dbReference type="ARBA" id="ARBA00022603"/>
    </source>
</evidence>
<evidence type="ECO:0000256" key="1">
    <source>
        <dbReference type="ARBA" id="ARBA00006594"/>
    </source>
</evidence>
<dbReference type="SUPFAM" id="SSF53335">
    <property type="entry name" value="S-adenosyl-L-methionine-dependent methyltransferases"/>
    <property type="match status" value="1"/>
</dbReference>
<dbReference type="PANTHER" id="PTHR30481">
    <property type="entry name" value="DNA ADENINE METHYLASE"/>
    <property type="match status" value="1"/>
</dbReference>
<feature type="binding site" evidence="7">
    <location>
        <position position="13"/>
    </location>
    <ligand>
        <name>S-adenosyl-L-methionine</name>
        <dbReference type="ChEBI" id="CHEBI:59789"/>
    </ligand>
</feature>
<feature type="binding site" evidence="7">
    <location>
        <position position="56"/>
    </location>
    <ligand>
        <name>S-adenosyl-L-methionine</name>
        <dbReference type="ChEBI" id="CHEBI:59789"/>
    </ligand>
</feature>
<dbReference type="Gene3D" id="1.10.1020.10">
    <property type="entry name" value="Adenine-specific Methyltransferase, Domain 2"/>
    <property type="match status" value="1"/>
</dbReference>
<reference evidence="9" key="2">
    <citation type="submission" date="2018-07" db="EMBL/GenBank/DDBJ databases">
        <authorList>
            <consortium name="GenomeTrakr network: Whole genome sequencing for foodborne pathogen traceback"/>
        </authorList>
    </citation>
    <scope>NUCLEOTIDE SEQUENCE [LARGE SCALE GENOMIC DNA]</scope>
    <source>
        <strain evidence="9">CFSAN002851</strain>
    </source>
</reference>
<dbReference type="EMBL" id="AAGLPX010000010">
    <property type="protein sequence ID" value="EBP3998447.1"/>
    <property type="molecule type" value="Genomic_DNA"/>
</dbReference>
<evidence type="ECO:0000256" key="4">
    <source>
        <dbReference type="ARBA" id="ARBA00022679"/>
    </source>
</evidence>
<feature type="binding site" evidence="7">
    <location>
        <position position="9"/>
    </location>
    <ligand>
        <name>S-adenosyl-L-methionine</name>
        <dbReference type="ChEBI" id="CHEBI:59789"/>
    </ligand>
</feature>
<dbReference type="GO" id="GO:1904047">
    <property type="term" value="F:S-adenosyl-L-methionine binding"/>
    <property type="evidence" value="ECO:0007669"/>
    <property type="project" value="TreeGrafter"/>
</dbReference>
<accession>A0A5U3EQA3</accession>
<dbReference type="PROSITE" id="PS00092">
    <property type="entry name" value="N6_MTASE"/>
    <property type="match status" value="1"/>
</dbReference>
<comment type="similarity">
    <text evidence="1 8">Belongs to the N(4)/N(6)-methyltransferase family.</text>
</comment>
<dbReference type="GO" id="GO:0032259">
    <property type="term" value="P:methylation"/>
    <property type="evidence" value="ECO:0007669"/>
    <property type="project" value="UniProtKB-KW"/>
</dbReference>
<evidence type="ECO:0000313" key="9">
    <source>
        <dbReference type="EMBL" id="EBP3998447.1"/>
    </source>
</evidence>
<dbReference type="NCBIfam" id="TIGR00571">
    <property type="entry name" value="dam"/>
    <property type="match status" value="1"/>
</dbReference>
<dbReference type="InterPro" id="IPR012263">
    <property type="entry name" value="M_m6A_EcoRV"/>
</dbReference>
<dbReference type="Proteomes" id="UP000839575">
    <property type="component" value="Unassembled WGS sequence"/>
</dbReference>
<dbReference type="InterPro" id="IPR029063">
    <property type="entry name" value="SAM-dependent_MTases_sf"/>
</dbReference>
<proteinExistence type="inferred from homology"/>
<dbReference type="InterPro" id="IPR002052">
    <property type="entry name" value="DNA_methylase_N6_adenine_CS"/>
</dbReference>
<comment type="caution">
    <text evidence="10">The sequence shown here is derived from an EMBL/GenBank/DDBJ whole genome shotgun (WGS) entry which is preliminary data.</text>
</comment>
<dbReference type="GO" id="GO:0043565">
    <property type="term" value="F:sequence-specific DNA binding"/>
    <property type="evidence" value="ECO:0007669"/>
    <property type="project" value="TreeGrafter"/>
</dbReference>
<dbReference type="EC" id="2.1.1.72" evidence="2 8"/>
<dbReference type="AlphaFoldDB" id="A0A3R0Y0S4"/>
<evidence type="ECO:0000256" key="8">
    <source>
        <dbReference type="RuleBase" id="RU361257"/>
    </source>
</evidence>
<reference evidence="10" key="1">
    <citation type="submission" date="2018-07" db="EMBL/GenBank/DDBJ databases">
        <authorList>
            <person name="Ashton P.M."/>
            <person name="Dallman T."/>
            <person name="Nair S."/>
            <person name="De Pinna E."/>
            <person name="Peters T."/>
            <person name="Grant K."/>
        </authorList>
    </citation>
    <scope>NUCLEOTIDE SEQUENCE [LARGE SCALE GENOMIC DNA]</scope>
    <source>
        <strain evidence="10">157339</strain>
    </source>
</reference>
<comment type="catalytic activity">
    <reaction evidence="6 8">
        <text>a 2'-deoxyadenosine in DNA + S-adenosyl-L-methionine = an N(6)-methyl-2'-deoxyadenosine in DNA + S-adenosyl-L-homocysteine + H(+)</text>
        <dbReference type="Rhea" id="RHEA:15197"/>
        <dbReference type="Rhea" id="RHEA-COMP:12418"/>
        <dbReference type="Rhea" id="RHEA-COMP:12419"/>
        <dbReference type="ChEBI" id="CHEBI:15378"/>
        <dbReference type="ChEBI" id="CHEBI:57856"/>
        <dbReference type="ChEBI" id="CHEBI:59789"/>
        <dbReference type="ChEBI" id="CHEBI:90615"/>
        <dbReference type="ChEBI" id="CHEBI:90616"/>
        <dbReference type="EC" id="2.1.1.72"/>
    </reaction>
</comment>
<dbReference type="EMBL" id="RVHM01000061">
    <property type="protein sequence ID" value="MLU99916.1"/>
    <property type="molecule type" value="Genomic_DNA"/>
</dbReference>
<gene>
    <name evidence="10" type="ORF">DRU74_24970</name>
    <name evidence="9" type="ORF">S301_07045</name>
</gene>
<dbReference type="Pfam" id="PF02086">
    <property type="entry name" value="MethyltransfD12"/>
    <property type="match status" value="1"/>
</dbReference>
<dbReference type="InterPro" id="IPR012327">
    <property type="entry name" value="MeTrfase_D12"/>
</dbReference>
<name>A0A3R0Y0S4_SALET</name>
<dbReference type="PANTHER" id="PTHR30481:SF3">
    <property type="entry name" value="DNA ADENINE METHYLASE"/>
    <property type="match status" value="1"/>
</dbReference>
<dbReference type="Gene3D" id="3.40.50.150">
    <property type="entry name" value="Vaccinia Virus protein VP39"/>
    <property type="match status" value="1"/>
</dbReference>